<organism evidence="2 3">
    <name type="scientific">Mycena alexandri</name>
    <dbReference type="NCBI Taxonomy" id="1745969"/>
    <lineage>
        <taxon>Eukaryota</taxon>
        <taxon>Fungi</taxon>
        <taxon>Dikarya</taxon>
        <taxon>Basidiomycota</taxon>
        <taxon>Agaricomycotina</taxon>
        <taxon>Agaricomycetes</taxon>
        <taxon>Agaricomycetidae</taxon>
        <taxon>Agaricales</taxon>
        <taxon>Marasmiineae</taxon>
        <taxon>Mycenaceae</taxon>
        <taxon>Mycena</taxon>
    </lineage>
</organism>
<accession>A0AAD6X2N0</accession>
<name>A0AAD6X2N0_9AGAR</name>
<dbReference type="Proteomes" id="UP001218188">
    <property type="component" value="Unassembled WGS sequence"/>
</dbReference>
<proteinExistence type="predicted"/>
<feature type="non-terminal residue" evidence="2">
    <location>
        <position position="143"/>
    </location>
</feature>
<dbReference type="EMBL" id="JARJCM010000041">
    <property type="protein sequence ID" value="KAJ7036698.1"/>
    <property type="molecule type" value="Genomic_DNA"/>
</dbReference>
<feature type="signal peptide" evidence="1">
    <location>
        <begin position="1"/>
        <end position="15"/>
    </location>
</feature>
<protein>
    <submittedName>
        <fullName evidence="2">Uncharacterized protein</fullName>
    </submittedName>
</protein>
<evidence type="ECO:0000256" key="1">
    <source>
        <dbReference type="SAM" id="SignalP"/>
    </source>
</evidence>
<evidence type="ECO:0000313" key="3">
    <source>
        <dbReference type="Proteomes" id="UP001218188"/>
    </source>
</evidence>
<keyword evidence="1" id="KW-0732">Signal</keyword>
<evidence type="ECO:0000313" key="2">
    <source>
        <dbReference type="EMBL" id="KAJ7036698.1"/>
    </source>
</evidence>
<sequence>FTILGCATLVPLICATPSRRLDSVAFCSASIWLSSNETMDCLALPPQVKRLLEPHAVPLHSTSLGVPRPSATASLQFVSYRLFGGTDHCTLKIVYGLLRSRARFSGKFGYDSVLEIIWEEQDYRGGRHGIKLRRWDYLRQSRN</sequence>
<dbReference type="AlphaFoldDB" id="A0AAD6X2N0"/>
<gene>
    <name evidence="2" type="ORF">C8F04DRAFT_1094118</name>
</gene>
<comment type="caution">
    <text evidence="2">The sequence shown here is derived from an EMBL/GenBank/DDBJ whole genome shotgun (WGS) entry which is preliminary data.</text>
</comment>
<reference evidence="2" key="1">
    <citation type="submission" date="2023-03" db="EMBL/GenBank/DDBJ databases">
        <title>Massive genome expansion in bonnet fungi (Mycena s.s.) driven by repeated elements and novel gene families across ecological guilds.</title>
        <authorList>
            <consortium name="Lawrence Berkeley National Laboratory"/>
            <person name="Harder C.B."/>
            <person name="Miyauchi S."/>
            <person name="Viragh M."/>
            <person name="Kuo A."/>
            <person name="Thoen E."/>
            <person name="Andreopoulos B."/>
            <person name="Lu D."/>
            <person name="Skrede I."/>
            <person name="Drula E."/>
            <person name="Henrissat B."/>
            <person name="Morin E."/>
            <person name="Kohler A."/>
            <person name="Barry K."/>
            <person name="LaButti K."/>
            <person name="Morin E."/>
            <person name="Salamov A."/>
            <person name="Lipzen A."/>
            <person name="Mereny Z."/>
            <person name="Hegedus B."/>
            <person name="Baldrian P."/>
            <person name="Stursova M."/>
            <person name="Weitz H."/>
            <person name="Taylor A."/>
            <person name="Grigoriev I.V."/>
            <person name="Nagy L.G."/>
            <person name="Martin F."/>
            <person name="Kauserud H."/>
        </authorList>
    </citation>
    <scope>NUCLEOTIDE SEQUENCE</scope>
    <source>
        <strain evidence="2">CBHHK200</strain>
    </source>
</reference>
<feature type="chain" id="PRO_5042052285" evidence="1">
    <location>
        <begin position="16"/>
        <end position="143"/>
    </location>
</feature>
<keyword evidence="3" id="KW-1185">Reference proteome</keyword>